<dbReference type="Gene3D" id="3.40.50.2300">
    <property type="match status" value="2"/>
</dbReference>
<proteinExistence type="predicted"/>
<keyword evidence="3" id="KW-0804">Transcription</keyword>
<dbReference type="OrthoDB" id="3258243at2"/>
<dbReference type="Pfam" id="PF13377">
    <property type="entry name" value="Peripla_BP_3"/>
    <property type="match status" value="1"/>
</dbReference>
<sequence length="327" mass="34147">MTKVTIYSIADALGVSGSTVSRAFTRPDQVRDDVRARILAKADELGYQPNRSARRLATGRTGAIGLYIPDITNPFFPPLVRAIQQAAADNDASVIMVDAEESTSAEAALIRRLAGQVDGVIVASPRGTPARLRDALGSTPAIVVNREMMHTTTVICDNSAALAQAGDHLRDLNHETVALLHGPSASWAARQRASAIRKWAASAEVELIELGPFEASYEGGREGAAAFADSPATAAFAFDDLTACGVVAGLAERGLSVPRDRSIVGCDDVLLARVLTPKLSTVSAPIGRLGAAAVDLLGEVMAGKQPASLRIQGDFTPRQSSGPAPTT</sequence>
<evidence type="ECO:0000313" key="5">
    <source>
        <dbReference type="EMBL" id="TCC49010.1"/>
    </source>
</evidence>
<name>A0A4R0JR98_9ACTN</name>
<dbReference type="RefSeq" id="WP_131515249.1">
    <property type="nucleotide sequence ID" value="NZ_SJKD01000004.1"/>
</dbReference>
<dbReference type="InterPro" id="IPR000843">
    <property type="entry name" value="HTH_LacI"/>
</dbReference>
<keyword evidence="1" id="KW-0805">Transcription regulation</keyword>
<evidence type="ECO:0000256" key="2">
    <source>
        <dbReference type="ARBA" id="ARBA00023125"/>
    </source>
</evidence>
<dbReference type="CDD" id="cd06267">
    <property type="entry name" value="PBP1_LacI_sugar_binding-like"/>
    <property type="match status" value="1"/>
</dbReference>
<dbReference type="Gene3D" id="1.10.260.40">
    <property type="entry name" value="lambda repressor-like DNA-binding domains"/>
    <property type="match status" value="1"/>
</dbReference>
<comment type="caution">
    <text evidence="5">The sequence shown here is derived from an EMBL/GenBank/DDBJ whole genome shotgun (WGS) entry which is preliminary data.</text>
</comment>
<evidence type="ECO:0000313" key="6">
    <source>
        <dbReference type="Proteomes" id="UP000293342"/>
    </source>
</evidence>
<feature type="domain" description="HTH lacI-type" evidence="4">
    <location>
        <begin position="4"/>
        <end position="58"/>
    </location>
</feature>
<reference evidence="5 6" key="1">
    <citation type="submission" date="2019-02" db="EMBL/GenBank/DDBJ databases">
        <title>Kribbella capetownensis sp. nov. and Kribbella speibonae sp. nov., isolated from soil.</title>
        <authorList>
            <person name="Curtis S.M."/>
            <person name="Norton I."/>
            <person name="Everest G.J."/>
            <person name="Meyers P.R."/>
        </authorList>
    </citation>
    <scope>NUCLEOTIDE SEQUENCE [LARGE SCALE GENOMIC DNA]</scope>
    <source>
        <strain evidence="5 6">YM53</strain>
    </source>
</reference>
<dbReference type="SUPFAM" id="SSF47413">
    <property type="entry name" value="lambda repressor-like DNA-binding domains"/>
    <property type="match status" value="1"/>
</dbReference>
<evidence type="ECO:0000259" key="4">
    <source>
        <dbReference type="PROSITE" id="PS50932"/>
    </source>
</evidence>
<keyword evidence="2" id="KW-0238">DNA-binding</keyword>
<dbReference type="EMBL" id="SJKD01000004">
    <property type="protein sequence ID" value="TCC49010.1"/>
    <property type="molecule type" value="Genomic_DNA"/>
</dbReference>
<dbReference type="GO" id="GO:0000976">
    <property type="term" value="F:transcription cis-regulatory region binding"/>
    <property type="evidence" value="ECO:0007669"/>
    <property type="project" value="TreeGrafter"/>
</dbReference>
<dbReference type="Proteomes" id="UP000293342">
    <property type="component" value="Unassembled WGS sequence"/>
</dbReference>
<dbReference type="PANTHER" id="PTHR30146:SF138">
    <property type="entry name" value="TRANSCRIPTIONAL REGULATORY PROTEIN"/>
    <property type="match status" value="1"/>
</dbReference>
<organism evidence="5 6">
    <name type="scientific">Kribbella capetownensis</name>
    <dbReference type="NCBI Taxonomy" id="1572659"/>
    <lineage>
        <taxon>Bacteria</taxon>
        <taxon>Bacillati</taxon>
        <taxon>Actinomycetota</taxon>
        <taxon>Actinomycetes</taxon>
        <taxon>Propionibacteriales</taxon>
        <taxon>Kribbellaceae</taxon>
        <taxon>Kribbella</taxon>
    </lineage>
</organism>
<dbReference type="InterPro" id="IPR028082">
    <property type="entry name" value="Peripla_BP_I"/>
</dbReference>
<dbReference type="SMART" id="SM00354">
    <property type="entry name" value="HTH_LACI"/>
    <property type="match status" value="1"/>
</dbReference>
<evidence type="ECO:0000256" key="3">
    <source>
        <dbReference type="ARBA" id="ARBA00023163"/>
    </source>
</evidence>
<evidence type="ECO:0000256" key="1">
    <source>
        <dbReference type="ARBA" id="ARBA00023015"/>
    </source>
</evidence>
<dbReference type="Pfam" id="PF00356">
    <property type="entry name" value="LacI"/>
    <property type="match status" value="1"/>
</dbReference>
<protein>
    <submittedName>
        <fullName evidence="5">LacI family transcriptional regulator</fullName>
    </submittedName>
</protein>
<dbReference type="GO" id="GO:0003700">
    <property type="term" value="F:DNA-binding transcription factor activity"/>
    <property type="evidence" value="ECO:0007669"/>
    <property type="project" value="TreeGrafter"/>
</dbReference>
<dbReference type="CDD" id="cd01392">
    <property type="entry name" value="HTH_LacI"/>
    <property type="match status" value="1"/>
</dbReference>
<dbReference type="PANTHER" id="PTHR30146">
    <property type="entry name" value="LACI-RELATED TRANSCRIPTIONAL REPRESSOR"/>
    <property type="match status" value="1"/>
</dbReference>
<dbReference type="SUPFAM" id="SSF53822">
    <property type="entry name" value="Periplasmic binding protein-like I"/>
    <property type="match status" value="1"/>
</dbReference>
<dbReference type="AlphaFoldDB" id="A0A4R0JR98"/>
<keyword evidence="6" id="KW-1185">Reference proteome</keyword>
<dbReference type="PROSITE" id="PS50932">
    <property type="entry name" value="HTH_LACI_2"/>
    <property type="match status" value="1"/>
</dbReference>
<gene>
    <name evidence="5" type="ORF">E0H75_20885</name>
</gene>
<accession>A0A4R0JR98</accession>
<dbReference type="InterPro" id="IPR046335">
    <property type="entry name" value="LacI/GalR-like_sensor"/>
</dbReference>
<dbReference type="InterPro" id="IPR010982">
    <property type="entry name" value="Lambda_DNA-bd_dom_sf"/>
</dbReference>